<feature type="transmembrane region" description="Helical" evidence="1">
    <location>
        <begin position="154"/>
        <end position="176"/>
    </location>
</feature>
<feature type="domain" description="DUF1468" evidence="2">
    <location>
        <begin position="31"/>
        <end position="180"/>
    </location>
</feature>
<dbReference type="Pfam" id="PF07331">
    <property type="entry name" value="TctB"/>
    <property type="match status" value="1"/>
</dbReference>
<evidence type="ECO:0000313" key="3">
    <source>
        <dbReference type="EMBL" id="MCW2306640.1"/>
    </source>
</evidence>
<keyword evidence="1" id="KW-0812">Transmembrane</keyword>
<reference evidence="4" key="1">
    <citation type="submission" date="2023-07" db="EMBL/GenBank/DDBJ databases">
        <title>Genome sequencing of Purple Non-Sulfur Bacteria from various extreme environments.</title>
        <authorList>
            <person name="Mayer M."/>
        </authorList>
    </citation>
    <scope>NUCLEOTIDE SEQUENCE [LARGE SCALE GENOMIC DNA]</scope>
    <source>
        <strain evidence="4">DSM 17935</strain>
    </source>
</reference>
<keyword evidence="1" id="KW-0472">Membrane</keyword>
<accession>A0ABT3H8B3</accession>
<evidence type="ECO:0000313" key="4">
    <source>
        <dbReference type="Proteomes" id="UP001209755"/>
    </source>
</evidence>
<proteinExistence type="predicted"/>
<keyword evidence="4" id="KW-1185">Reference proteome</keyword>
<dbReference type="Proteomes" id="UP001209755">
    <property type="component" value="Unassembled WGS sequence"/>
</dbReference>
<sequence>MVSSSQEDVAGIRGRIDTPVTYIRPILEWIFWVGFAALVYAQTGFFDKTIPEYAFGATGWPRALTIAMIVGATGQFVYQMASIWRGKDLASIDGDDTEPRTNGKTATLGSKLQRLGIFVVPLIYLYLMPRMGFYVATPIFVVVLLLLFEVRSVITIATVTAIVYGLALLVFTRFFYVALPTGRIEAFYDINNAIISIVRAGM</sequence>
<gene>
    <name evidence="3" type="ORF">M2319_000959</name>
</gene>
<comment type="caution">
    <text evidence="3">The sequence shown here is derived from an EMBL/GenBank/DDBJ whole genome shotgun (WGS) entry which is preliminary data.</text>
</comment>
<dbReference type="EMBL" id="JAOQNS010000002">
    <property type="protein sequence ID" value="MCW2306640.1"/>
    <property type="molecule type" value="Genomic_DNA"/>
</dbReference>
<feature type="transmembrane region" description="Helical" evidence="1">
    <location>
        <begin position="131"/>
        <end position="148"/>
    </location>
</feature>
<evidence type="ECO:0000256" key="1">
    <source>
        <dbReference type="SAM" id="Phobius"/>
    </source>
</evidence>
<evidence type="ECO:0000259" key="2">
    <source>
        <dbReference type="Pfam" id="PF07331"/>
    </source>
</evidence>
<feature type="transmembrane region" description="Helical" evidence="1">
    <location>
        <begin position="60"/>
        <end position="78"/>
    </location>
</feature>
<protein>
    <recommendedName>
        <fullName evidence="2">DUF1468 domain-containing protein</fullName>
    </recommendedName>
</protein>
<dbReference type="InterPro" id="IPR009936">
    <property type="entry name" value="DUF1468"/>
</dbReference>
<feature type="transmembrane region" description="Helical" evidence="1">
    <location>
        <begin position="21"/>
        <end position="40"/>
    </location>
</feature>
<name>A0ABT3H8B3_9HYPH</name>
<dbReference type="RefSeq" id="WP_264600301.1">
    <property type="nucleotide sequence ID" value="NZ_JAOQNS010000002.1"/>
</dbReference>
<organism evidence="3 4">
    <name type="scientific">Rhodobium gokarnense</name>
    <dbReference type="NCBI Taxonomy" id="364296"/>
    <lineage>
        <taxon>Bacteria</taxon>
        <taxon>Pseudomonadati</taxon>
        <taxon>Pseudomonadota</taxon>
        <taxon>Alphaproteobacteria</taxon>
        <taxon>Hyphomicrobiales</taxon>
        <taxon>Rhodobiaceae</taxon>
        <taxon>Rhodobium</taxon>
    </lineage>
</organism>
<keyword evidence="1" id="KW-1133">Transmembrane helix</keyword>